<accession>A0A381NDH2</accession>
<dbReference type="PANTHER" id="PTHR46696">
    <property type="entry name" value="P450, PUTATIVE (EUROFUNG)-RELATED"/>
    <property type="match status" value="1"/>
</dbReference>
<dbReference type="EMBL" id="UINC01000285">
    <property type="protein sequence ID" value="SUZ52622.1"/>
    <property type="molecule type" value="Genomic_DNA"/>
</dbReference>
<name>A0A381NDH2_9ZZZZ</name>
<dbReference type="GO" id="GO:0020037">
    <property type="term" value="F:heme binding"/>
    <property type="evidence" value="ECO:0007669"/>
    <property type="project" value="InterPro"/>
</dbReference>
<dbReference type="SUPFAM" id="SSF48264">
    <property type="entry name" value="Cytochrome P450"/>
    <property type="match status" value="1"/>
</dbReference>
<evidence type="ECO:0000256" key="4">
    <source>
        <dbReference type="ARBA" id="ARBA00023002"/>
    </source>
</evidence>
<evidence type="ECO:0008006" key="8">
    <source>
        <dbReference type="Google" id="ProtNLM"/>
    </source>
</evidence>
<dbReference type="Gene3D" id="1.10.630.10">
    <property type="entry name" value="Cytochrome P450"/>
    <property type="match status" value="1"/>
</dbReference>
<evidence type="ECO:0000313" key="7">
    <source>
        <dbReference type="EMBL" id="SUZ52622.1"/>
    </source>
</evidence>
<evidence type="ECO:0000256" key="2">
    <source>
        <dbReference type="ARBA" id="ARBA00022617"/>
    </source>
</evidence>
<evidence type="ECO:0000256" key="5">
    <source>
        <dbReference type="ARBA" id="ARBA00023004"/>
    </source>
</evidence>
<dbReference type="GO" id="GO:0006707">
    <property type="term" value="P:cholesterol catabolic process"/>
    <property type="evidence" value="ECO:0007669"/>
    <property type="project" value="TreeGrafter"/>
</dbReference>
<keyword evidence="2" id="KW-0349">Heme</keyword>
<reference evidence="7" key="1">
    <citation type="submission" date="2018-05" db="EMBL/GenBank/DDBJ databases">
        <authorList>
            <person name="Lanie J.A."/>
            <person name="Ng W.-L."/>
            <person name="Kazmierczak K.M."/>
            <person name="Andrzejewski T.M."/>
            <person name="Davidsen T.M."/>
            <person name="Wayne K.J."/>
            <person name="Tettelin H."/>
            <person name="Glass J.I."/>
            <person name="Rusch D."/>
            <person name="Podicherti R."/>
            <person name="Tsui H.-C.T."/>
            <person name="Winkler M.E."/>
        </authorList>
    </citation>
    <scope>NUCLEOTIDE SEQUENCE</scope>
</reference>
<keyword evidence="3" id="KW-0479">Metal-binding</keyword>
<dbReference type="InterPro" id="IPR036396">
    <property type="entry name" value="Cyt_P450_sf"/>
</dbReference>
<dbReference type="InterPro" id="IPR001128">
    <property type="entry name" value="Cyt_P450"/>
</dbReference>
<dbReference type="Pfam" id="PF00067">
    <property type="entry name" value="p450"/>
    <property type="match status" value="1"/>
</dbReference>
<dbReference type="PRINTS" id="PR00359">
    <property type="entry name" value="BP450"/>
</dbReference>
<evidence type="ECO:0000256" key="3">
    <source>
        <dbReference type="ARBA" id="ARBA00022723"/>
    </source>
</evidence>
<proteinExistence type="inferred from homology"/>
<keyword evidence="6" id="KW-0503">Monooxygenase</keyword>
<protein>
    <recommendedName>
        <fullName evidence="8">Cytochrome P450</fullName>
    </recommendedName>
</protein>
<dbReference type="InterPro" id="IPR002397">
    <property type="entry name" value="Cyt_P450_B"/>
</dbReference>
<dbReference type="GO" id="GO:0005506">
    <property type="term" value="F:iron ion binding"/>
    <property type="evidence" value="ECO:0007669"/>
    <property type="project" value="InterPro"/>
</dbReference>
<dbReference type="AlphaFoldDB" id="A0A381NDH2"/>
<evidence type="ECO:0000256" key="1">
    <source>
        <dbReference type="ARBA" id="ARBA00010617"/>
    </source>
</evidence>
<sequence>MVEAIVQKRPASPADIASPAVYSDGIPHEGFAAIRGCEGLVWHPYEDNGFWAVTRHAEVREVSKNPDVFSSAIGHTNLWDLEADALEARRSLIDSDAPDHARLRRVVSRVFTPRAARSWERTARDIAAELVDEFLKRGGGDWVELVAAPLPIRVILAILGVPAEDADYMVELTNHLVEGTGDRPSLPDDAYGNVTPVHLLPFNSPASHALFEYGERMRQLRIAEPADDLVTGLVTAEADGERLTPSEYRNFFQLLVFAGNETTRTAIAHGGMALADHPDQWNLLRQRSDLVEQAVDEVIRWATPVMHMRRTTACDTVLAGTQIAEGEKVVMWYAAANRDPAVFDAPFRFDVSRADNPHFAFGGGGPHFCLGAFLARMEIQVLLEEMAKSDMSLERRGEPVRIASNFVHGVASVELGAA</sequence>
<dbReference type="CDD" id="cd11033">
    <property type="entry name" value="CYP142-like"/>
    <property type="match status" value="1"/>
</dbReference>
<keyword evidence="5" id="KW-0408">Iron</keyword>
<keyword evidence="4" id="KW-0560">Oxidoreductase</keyword>
<organism evidence="7">
    <name type="scientific">marine metagenome</name>
    <dbReference type="NCBI Taxonomy" id="408172"/>
    <lineage>
        <taxon>unclassified sequences</taxon>
        <taxon>metagenomes</taxon>
        <taxon>ecological metagenomes</taxon>
    </lineage>
</organism>
<comment type="similarity">
    <text evidence="1">Belongs to the cytochrome P450 family.</text>
</comment>
<dbReference type="GO" id="GO:0036199">
    <property type="term" value="F:cholest-4-en-3-one 26-monooxygenase activity"/>
    <property type="evidence" value="ECO:0007669"/>
    <property type="project" value="TreeGrafter"/>
</dbReference>
<dbReference type="PANTHER" id="PTHR46696:SF4">
    <property type="entry name" value="BIOTIN BIOSYNTHESIS CYTOCHROME P450"/>
    <property type="match status" value="1"/>
</dbReference>
<evidence type="ECO:0000256" key="6">
    <source>
        <dbReference type="ARBA" id="ARBA00023033"/>
    </source>
</evidence>
<gene>
    <name evidence="7" type="ORF">METZ01_LOCUS5476</name>
</gene>
<dbReference type="FunFam" id="1.10.630.10:FF:000018">
    <property type="entry name" value="Cytochrome P450 monooxygenase"/>
    <property type="match status" value="1"/>
</dbReference>
<dbReference type="GO" id="GO:0008395">
    <property type="term" value="F:steroid hydroxylase activity"/>
    <property type="evidence" value="ECO:0007669"/>
    <property type="project" value="TreeGrafter"/>
</dbReference>